<accession>A0A3L9XZH8</accession>
<dbReference type="Proteomes" id="UP000281343">
    <property type="component" value="Unassembled WGS sequence"/>
</dbReference>
<dbReference type="EMBL" id="RCNT01000005">
    <property type="protein sequence ID" value="RMA41954.1"/>
    <property type="molecule type" value="Genomic_DNA"/>
</dbReference>
<dbReference type="SUPFAM" id="SSF53474">
    <property type="entry name" value="alpha/beta-Hydrolases"/>
    <property type="match status" value="1"/>
</dbReference>
<dbReference type="InterPro" id="IPR050261">
    <property type="entry name" value="FrsA_esterase"/>
</dbReference>
<evidence type="ECO:0000313" key="2">
    <source>
        <dbReference type="EMBL" id="RMA41954.1"/>
    </source>
</evidence>
<dbReference type="AlphaFoldDB" id="A0A3L9XZH8"/>
<evidence type="ECO:0000256" key="1">
    <source>
        <dbReference type="ARBA" id="ARBA00022801"/>
    </source>
</evidence>
<dbReference type="OrthoDB" id="3647650at2"/>
<comment type="caution">
    <text evidence="2">The sequence shown here is derived from an EMBL/GenBank/DDBJ whole genome shotgun (WGS) entry which is preliminary data.</text>
</comment>
<name>A0A3L9XZH8_9RHOB</name>
<dbReference type="RefSeq" id="WP_121898060.1">
    <property type="nucleotide sequence ID" value="NZ_RCNT01000005.1"/>
</dbReference>
<organism evidence="2 3">
    <name type="scientific">Rhodophyticola porphyridii</name>
    <dbReference type="NCBI Taxonomy" id="1852017"/>
    <lineage>
        <taxon>Bacteria</taxon>
        <taxon>Pseudomonadati</taxon>
        <taxon>Pseudomonadota</taxon>
        <taxon>Alphaproteobacteria</taxon>
        <taxon>Rhodobacterales</taxon>
        <taxon>Roseobacteraceae</taxon>
        <taxon>Rhodophyticola</taxon>
    </lineage>
</organism>
<gene>
    <name evidence="2" type="ORF">D9R08_10765</name>
</gene>
<dbReference type="Gene3D" id="3.40.50.1820">
    <property type="entry name" value="alpha/beta hydrolase"/>
    <property type="match status" value="1"/>
</dbReference>
<proteinExistence type="predicted"/>
<dbReference type="InterPro" id="IPR029058">
    <property type="entry name" value="AB_hydrolase_fold"/>
</dbReference>
<dbReference type="PANTHER" id="PTHR22946:SF9">
    <property type="entry name" value="POLYKETIDE TRANSFERASE AF380"/>
    <property type="match status" value="1"/>
</dbReference>
<protein>
    <recommendedName>
        <fullName evidence="4">Dienelactone hydrolase domain-containing protein</fullName>
    </recommendedName>
</protein>
<keyword evidence="1" id="KW-0378">Hydrolase</keyword>
<keyword evidence="3" id="KW-1185">Reference proteome</keyword>
<sequence>MTKPDRQMLNALLGHQVGTVEIADAARSGRSGIAGWHLDDLQLTCADGARIPAFFLHPPQGAPPARAVVYCHAHGNNYGIGRDELIRGRPALQAPYAADLAARNIAALCLEMPCFAERATPGETALAKAGLWAGKPLFGRMLAELAAGLGWLAAQPEIDAGRLGAMGLSMGGTHAWWLAALDTRIRAVVHMCCFADLETLVELEAHDGHGIYMMVPGLLPQARSGQIAGLVAPRAQLVCAGLQDWSTPKTALEAGLTDLRAAYRISGPETALETHIEEDLGHAESAAMRARVLDFLDRRL</sequence>
<reference evidence="2 3" key="1">
    <citation type="submission" date="2018-10" db="EMBL/GenBank/DDBJ databases">
        <authorList>
            <person name="Jung H.S."/>
            <person name="Jeon C.O."/>
        </authorList>
    </citation>
    <scope>NUCLEOTIDE SEQUENCE [LARGE SCALE GENOMIC DNA]</scope>
    <source>
        <strain evidence="2 3">MA-7-27</strain>
    </source>
</reference>
<dbReference type="GO" id="GO:0052689">
    <property type="term" value="F:carboxylic ester hydrolase activity"/>
    <property type="evidence" value="ECO:0007669"/>
    <property type="project" value="UniProtKB-ARBA"/>
</dbReference>
<dbReference type="PANTHER" id="PTHR22946">
    <property type="entry name" value="DIENELACTONE HYDROLASE DOMAIN-CONTAINING PROTEIN-RELATED"/>
    <property type="match status" value="1"/>
</dbReference>
<evidence type="ECO:0000313" key="3">
    <source>
        <dbReference type="Proteomes" id="UP000281343"/>
    </source>
</evidence>
<evidence type="ECO:0008006" key="4">
    <source>
        <dbReference type="Google" id="ProtNLM"/>
    </source>
</evidence>